<name>A0ACB8KGX3_CITSI</name>
<evidence type="ECO:0000313" key="2">
    <source>
        <dbReference type="Proteomes" id="UP000829398"/>
    </source>
</evidence>
<protein>
    <submittedName>
        <fullName evidence="1">Retrovirus-related pol polyprotein from transposon RE1</fullName>
    </submittedName>
</protein>
<sequence length="3062" mass="345821">MFVLLLIIFGGGWSEGCLDHERFALLRLKHFFTDPYDKGATDCCQWEGVECSNTTGRVIGLYLSETYSGEYWYLNASLFTPFQQLESLDLSWNNIAGCAENEGLEGLSRLNNLKMLDLSGNAFNNNVLSSLARLSSLRSLYLSDNRLEGSIDVKELDSLRDLEELDIGGNKIDKFMVSKGLSKLKSLGLSGTGFKGTFDVREFDSFNNLEVLDMSGNEIDNLVVPQGLERLSRLSKLKKLDLRGNLCNNSILSSVARLSSLTSLHLSHNILQGSIDAKEFDSLSNLEELDINDNEIDNVEVSRGYRGLRKLKSLDLSGVGIRDGNKLLQSMGSFPSLNTLHLESNNFTATLTTTQELHNFTNLEYLTLDDSSLHISLLQSIGSIFTSLKNLSMSGCEVNGVLSGQGFPHFKSLEHLDMRFARIALNTSFLQIIGESMPSLKYLSLSGSTLGTNSSRILDQGLCPLAHLQELYIDNNDLRGSLPWCLANTTSLRILDVSFNQLTGSISSSPLVHLTSIEELRLSNNHFRIPVSLEPLFNHSKLKIFDAKNNEINGEINESHSLTPKFQLKSLSLSSNYGDSVTFPKFLYHQHELKEAELSHIKMIGEFPNWLLENNTKLEFLYLVNDSLAGPFRLPIHSHKRLRFLDVSNNNFQGHIPVEIGDILPSLVYFNISMNALDGSIPSSFGNVIFLQFLDLSNNKLTGEIPDHLAMCCVNLEFLSLSNNSLKGHIFSRIFSLRNLRWLLLEGNHFVGEIPQSLSKCSSLKGLYLNNNNLSGKIPRWLGNLKGLQHIVMPKNHLEGPIPVEFCRLDSLQILDISDNNISGSLPSCFYPLSIKQVHLSKNMLHGQLKEGTFFNCSSLVTLDLSYNYLNGSIPDWIDGLSQLSHLNLAHNNLEGEVPIQLCRLNQLQLLDLSDNNLHGLIPSCFDNTTLHESYNNNSSPDKPFKTSFSISGPQGSVEKKILEIFEFTTKNIAYAYQGRVLSLLAGLDLSCNKLVGHIPPQIGNLTRIQTLNLSHNNLTGTIPLTFSNLRHIESLDLSYNKLSGKIPHQLVDLNTLAIFIVAYNNLSGKIPEWTAQFATFNKSSYDGNPFLCGLPLPICRSLATMSEASTSNEGDDNLIDMDSFFITFTISYVIVIFGIVVVLYVNPYWRRRKVNSLNMDKSWMLMDRRFIEYENGVNEFLKFAILHASNPELLRCPCQACGNLVFHVPVEIRNHLYWKCIDQSYQTWTWHGERASSRRPSNVKASFDGSQQDDEAADTVEMVNGAFDTCNGDPKSFETLLKDAEKPLFPGCVKFTKTNNIETEGPLLGGRLSDIDRDEWKQAHHYVLRNTQAVQPYIEIMTMEEYDDDIMSMDDIDDVDADVEDLDLEDFDTNKKIHKTRGIVKMESKKECGNPNLKVDRSVAWKRARQNPNGGYHLVVIPAVDTIDELTQLAKSRVITTSSGNDILAQALKKPEHAHLPIRTSELVYVSDGLGQQVSKSVIKPFKEKLEKVMKPGSQVKVDFEDTFSYKLHTYLTLEEIQDLIDMQELSQNCIVVYMSGIRMFLAKKGQQMKKINLKWNDVKVPMQIEHVMAPGATSSSSSSSPPKEPTLNIQAFHQCSSLISVRLNSTNFLLWRSQILPLIRSLGLSHHILMSGKPQEKILQKDGEIIENPELISWESTDGLLTSWLLGLMTEEVLSSNIGMETAFHLWTSLEDQLLPVTKEKEVYLRDRMLTLKKNNLTLEEYTRKFKNLCDALAAINKPVDDLDKVFNLARGLGPKYQDFRLAMLSKPPYPTFKQFFMALENHEQDLIAQEEETKNNYNKAQAFLSQRGRGRGRGGYNSRGRGFSGRGNNGYRGNNSNYQKPNKQENQGKNGLGQHANKPPNNQEQKDEEKEACQICFRTNHTAPDCFYRYDRDEEDIPEVLAAMKIEGQMDNNLYADSGATAHMTNDPGIIKHLKPYHGNSSIYVGNGNSLNISHVGQTKLNTANGKLLLKDVLVVPKLTKNLISVSQLTFDNKCTVEFSSNDFLIKDQQGRTLAKGHKKAGLYALEDIQHEALSAIKIAKAPFTVWQQRLGHPQLKSLMNLHNKNQINVSSWMNKKNICTSCQLGKHCKLPFHVSNNISRSPLDKIHCDLWGPAPNSYVQKFLYYAVFIDDFSRYTWLYPLKKKSEFYDCFIKFQREVENQFDKTIKIFQSDGEGEFSSTLFKGHLEKCGIIHQFSCPGTPEQNGVAERKHRHIVETGLTLLFHANMPLCYWIEAFLTSVYIINRLPSHAINNDTPFFKLYNHHPDYQILKSFGCRCFPHLRHQGQNKFSKKTFPCVFLGYSSMHKGYHCLQPSSKRVYISRHVVFDENSFPFKDNNLNSVVQGNLELASFPESDAWLKTSFANTNNKMAANSSAHYCNKNLFFDLDLPSDTPPTTVTRPIQEEVHTNSDIDDATSNNEISVTVLETTNSNDSNPAVVPITSDDIPLVVSDAIEPTRSDNSKESTQDVTANSSETSPEGINIYVDLRIPHESGHSSQSSSSNQNLTAPHHMITRRRLKNNPELADQMALKVQVEPKSWKSAIKKPHWNSAMEEEIRAIEHNETWVLVPRPEDLNVVGSKWVFKNKFKKNGTLDRHKARLVAQGYTQIPGLDFGETFSPVIKHTTIRVILSLVVTEKWVMRQLDVKNAFLHGFLKETIYMEQPPGFTDARFPNHVCKLKRSLYGLKQAPRAWFERLSQFLLQNGFKCSKADSSLFVLHTHNTITLMLVYVDDIVLAGNNELLLEKLISLLSKEFAIKDLGPLHYFLGLEINYLSDGIFISQTKYTYDLLCRTKMLDSTHLSTPIAVKPQEHPNDLTPVDPTTYRSIVGALQYLTFTRPDIVHAVNKVCQNFQAPNEANMRVVKRILRYLKGTIQFGIRYTSQSPLKIVAFCDADWAGCKDTRRSTNGYCVYIGANCVSWASKKQPTVSRSSAEAEYRAMASTAAEITWLTYLFMDIGLFLLQPPRILCDNQSALHMSKNPVFHARSKHIELDYHFVREKVTAGQLSTHYVPSFKQIADVFTKALSKFQFLNLRHKLGIFPLPHTSLRGDDKPYNQ</sequence>
<organism evidence="1 2">
    <name type="scientific">Citrus sinensis</name>
    <name type="common">Sweet orange</name>
    <name type="synonym">Citrus aurantium var. sinensis</name>
    <dbReference type="NCBI Taxonomy" id="2711"/>
    <lineage>
        <taxon>Eukaryota</taxon>
        <taxon>Viridiplantae</taxon>
        <taxon>Streptophyta</taxon>
        <taxon>Embryophyta</taxon>
        <taxon>Tracheophyta</taxon>
        <taxon>Spermatophyta</taxon>
        <taxon>Magnoliopsida</taxon>
        <taxon>eudicotyledons</taxon>
        <taxon>Gunneridae</taxon>
        <taxon>Pentapetalae</taxon>
        <taxon>rosids</taxon>
        <taxon>malvids</taxon>
        <taxon>Sapindales</taxon>
        <taxon>Rutaceae</taxon>
        <taxon>Aurantioideae</taxon>
        <taxon>Citrus</taxon>
    </lineage>
</organism>
<dbReference type="Proteomes" id="UP000829398">
    <property type="component" value="Chromosome 5"/>
</dbReference>
<proteinExistence type="predicted"/>
<keyword evidence="2" id="KW-1185">Reference proteome</keyword>
<evidence type="ECO:0000313" key="1">
    <source>
        <dbReference type="EMBL" id="KAH9753657.1"/>
    </source>
</evidence>
<reference evidence="2" key="1">
    <citation type="journal article" date="2023" name="Hortic. Res.">
        <title>A chromosome-level phased genome enabling allele-level studies in sweet orange: a case study on citrus Huanglongbing tolerance.</title>
        <authorList>
            <person name="Wu B."/>
            <person name="Yu Q."/>
            <person name="Deng Z."/>
            <person name="Duan Y."/>
            <person name="Luo F."/>
            <person name="Gmitter F. Jr."/>
        </authorList>
    </citation>
    <scope>NUCLEOTIDE SEQUENCE [LARGE SCALE GENOMIC DNA]</scope>
    <source>
        <strain evidence="2">cv. Valencia</strain>
    </source>
</reference>
<accession>A0ACB8KGX3</accession>
<dbReference type="EMBL" id="CM039174">
    <property type="protein sequence ID" value="KAH9753657.1"/>
    <property type="molecule type" value="Genomic_DNA"/>
</dbReference>
<comment type="caution">
    <text evidence="1">The sequence shown here is derived from an EMBL/GenBank/DDBJ whole genome shotgun (WGS) entry which is preliminary data.</text>
</comment>
<gene>
    <name evidence="1" type="ORF">KPL71_015152</name>
</gene>